<feature type="transmembrane region" description="Helical" evidence="5">
    <location>
        <begin position="402"/>
        <end position="419"/>
    </location>
</feature>
<evidence type="ECO:0000256" key="5">
    <source>
        <dbReference type="SAM" id="Phobius"/>
    </source>
</evidence>
<feature type="transmembrane region" description="Helical" evidence="5">
    <location>
        <begin position="175"/>
        <end position="192"/>
    </location>
</feature>
<dbReference type="Proteomes" id="UP001445732">
    <property type="component" value="Unassembled WGS sequence"/>
</dbReference>
<evidence type="ECO:0000313" key="7">
    <source>
        <dbReference type="EMBL" id="MEQ7153956.1"/>
    </source>
</evidence>
<evidence type="ECO:0000313" key="8">
    <source>
        <dbReference type="Proteomes" id="UP001445732"/>
    </source>
</evidence>
<dbReference type="Pfam" id="PF04932">
    <property type="entry name" value="Wzy_C"/>
    <property type="match status" value="1"/>
</dbReference>
<sequence length="425" mass="43473">MAGLAAAPALLTVAHLLFGANQPAAAAWLTAALGLALLIALATPLRRSLDALGGAAVPAVLFGVVIATALWSLTPWGPGGAQPAWSWAGVAPGSLTIDRSATQLEIVKLLGLACAFGLGALQGVRRDRAQATVEAIVWIGGAYAAISLISFLSGAQVATGDRLTGGFLSANSGGTVFGILTVLGLALFLRAWSRTEGLGATRRMTASAVSIACLSLTAVCLILTASRMALVATLFASGGLLLWTLATRKRDRGAIAVGGGLLIAVAGVLLAGGNDLLWSRLAATESGMDVRGQLFAVHWSAFTASPVFGWGLGSFDAVNLQRMTAETAPQLWSMRATHNVYLQWLEEAGLVGAAPMFLLIGWILVGATLRSGGGRGQTLMIGLICASGVVLIHGLTDFALQVPSIAAFWSFLLGLQYGFGRGSGG</sequence>
<evidence type="ECO:0000259" key="6">
    <source>
        <dbReference type="Pfam" id="PF04932"/>
    </source>
</evidence>
<feature type="transmembrane region" description="Helical" evidence="5">
    <location>
        <begin position="52"/>
        <end position="73"/>
    </location>
</feature>
<accession>A0ABV1NJE0</accession>
<evidence type="ECO:0000256" key="2">
    <source>
        <dbReference type="ARBA" id="ARBA00022692"/>
    </source>
</evidence>
<feature type="transmembrane region" description="Helical" evidence="5">
    <location>
        <begin position="253"/>
        <end position="272"/>
    </location>
</feature>
<comment type="subcellular location">
    <subcellularLocation>
        <location evidence="1">Membrane</location>
        <topology evidence="1">Multi-pass membrane protein</topology>
    </subcellularLocation>
</comment>
<dbReference type="InterPro" id="IPR051533">
    <property type="entry name" value="WaaL-like"/>
</dbReference>
<dbReference type="PANTHER" id="PTHR37422:SF13">
    <property type="entry name" value="LIPOPOLYSACCHARIDE BIOSYNTHESIS PROTEIN PA4999-RELATED"/>
    <property type="match status" value="1"/>
</dbReference>
<feature type="transmembrane region" description="Helical" evidence="5">
    <location>
        <begin position="379"/>
        <end position="396"/>
    </location>
</feature>
<feature type="transmembrane region" description="Helical" evidence="5">
    <location>
        <begin position="204"/>
        <end position="224"/>
    </location>
</feature>
<keyword evidence="7" id="KW-0436">Ligase</keyword>
<evidence type="ECO:0000256" key="1">
    <source>
        <dbReference type="ARBA" id="ARBA00004141"/>
    </source>
</evidence>
<name>A0ABV1NJE0_9CAUL</name>
<feature type="transmembrane region" description="Helical" evidence="5">
    <location>
        <begin position="106"/>
        <end position="124"/>
    </location>
</feature>
<gene>
    <name evidence="7" type="ORF">ABN401_01880</name>
</gene>
<dbReference type="PANTHER" id="PTHR37422">
    <property type="entry name" value="TEICHURONIC ACID BIOSYNTHESIS PROTEIN TUAE"/>
    <property type="match status" value="1"/>
</dbReference>
<keyword evidence="2 5" id="KW-0812">Transmembrane</keyword>
<keyword evidence="4 5" id="KW-0472">Membrane</keyword>
<protein>
    <submittedName>
        <fullName evidence="7">O-antigen ligase family protein</fullName>
    </submittedName>
</protein>
<reference evidence="7 8" key="1">
    <citation type="submission" date="2024-06" db="EMBL/GenBank/DDBJ databases">
        <title>Brevundimonas sp. C11.</title>
        <authorList>
            <person name="Maltman C."/>
        </authorList>
    </citation>
    <scope>NUCLEOTIDE SEQUENCE [LARGE SCALE GENOMIC DNA]</scope>
    <source>
        <strain evidence="7 8">C11</strain>
    </source>
</reference>
<feature type="domain" description="O-antigen ligase-related" evidence="6">
    <location>
        <begin position="214"/>
        <end position="354"/>
    </location>
</feature>
<keyword evidence="8" id="KW-1185">Reference proteome</keyword>
<dbReference type="EMBL" id="JBEGDD010000001">
    <property type="protein sequence ID" value="MEQ7153956.1"/>
    <property type="molecule type" value="Genomic_DNA"/>
</dbReference>
<feature type="transmembrane region" description="Helical" evidence="5">
    <location>
        <begin position="348"/>
        <end position="367"/>
    </location>
</feature>
<comment type="caution">
    <text evidence="7">The sequence shown here is derived from an EMBL/GenBank/DDBJ whole genome shotgun (WGS) entry which is preliminary data.</text>
</comment>
<organism evidence="7 8">
    <name type="scientific">Brevundimonas aurifodinae</name>
    <dbReference type="NCBI Taxonomy" id="1508312"/>
    <lineage>
        <taxon>Bacteria</taxon>
        <taxon>Pseudomonadati</taxon>
        <taxon>Pseudomonadota</taxon>
        <taxon>Alphaproteobacteria</taxon>
        <taxon>Caulobacterales</taxon>
        <taxon>Caulobacteraceae</taxon>
        <taxon>Brevundimonas</taxon>
    </lineage>
</organism>
<feature type="transmembrane region" description="Helical" evidence="5">
    <location>
        <begin position="29"/>
        <end position="45"/>
    </location>
</feature>
<proteinExistence type="predicted"/>
<dbReference type="RefSeq" id="WP_349683116.1">
    <property type="nucleotide sequence ID" value="NZ_JBEGDD010000001.1"/>
</dbReference>
<keyword evidence="3 5" id="KW-1133">Transmembrane helix</keyword>
<evidence type="ECO:0000256" key="4">
    <source>
        <dbReference type="ARBA" id="ARBA00023136"/>
    </source>
</evidence>
<feature type="transmembrane region" description="Helical" evidence="5">
    <location>
        <begin position="230"/>
        <end position="246"/>
    </location>
</feature>
<dbReference type="InterPro" id="IPR007016">
    <property type="entry name" value="O-antigen_ligase-rel_domated"/>
</dbReference>
<dbReference type="GO" id="GO:0016874">
    <property type="term" value="F:ligase activity"/>
    <property type="evidence" value="ECO:0007669"/>
    <property type="project" value="UniProtKB-KW"/>
</dbReference>
<evidence type="ECO:0000256" key="3">
    <source>
        <dbReference type="ARBA" id="ARBA00022989"/>
    </source>
</evidence>
<feature type="transmembrane region" description="Helical" evidence="5">
    <location>
        <begin position="136"/>
        <end position="155"/>
    </location>
</feature>